<accession>A0A6P9EIK7</accession>
<dbReference type="RefSeq" id="XP_035547334.1">
    <property type="nucleotide sequence ID" value="XM_035691441.1"/>
</dbReference>
<dbReference type="OrthoDB" id="591587at2759"/>
<dbReference type="Gramene" id="Jr07_13250_p1">
    <property type="protein sequence ID" value="cds.Jr07_13250_p1"/>
    <property type="gene ID" value="Jr07_13250"/>
</dbReference>
<proteinExistence type="predicted"/>
<evidence type="ECO:0000313" key="2">
    <source>
        <dbReference type="RefSeq" id="XP_035547334.1"/>
    </source>
</evidence>
<dbReference type="AlphaFoldDB" id="A0A6P9EIK7"/>
<name>A0A6P9EIK7_JUGRE</name>
<dbReference type="Proteomes" id="UP000235220">
    <property type="component" value="Chromosome 7"/>
</dbReference>
<sequence>MAEDDPTTCIKAAIEIKLRGLTTINAHEDQPRIFKVHKQLLKVNENAYKPMLLAIGPYNDHQMVGQGLMEEHKLRHLKQMLDRRIELSLEDYINALRALEVRARNCYAERIPLEPNQFVEMMLLDGCFIIELFRMYKMWNLRDEYNPIFQMSWMLPEIARDLMLFENQLPYFVLTKLFEMSENPSRHSGEHIVAIEQSGDFGDHAICFFSYLLPFQGWEVKRSGFHSAIKPLKLFWTHKAITPRLANMVHDRLVVEKKFMNAEFEHLLDLIHTMIRVSILDMELHRATKLQEVVVIFKMGEIFKHLFGLIYRVVSPLHVTMEDGQESNEDWDTIPWGTELRQAEVQWKMAQTFKDKYIESILWEFIPDGAAFHEAGVEFEKAEKVVGVLAPNRNEYGKSKLCGALLIKVVEKFMCLPCLNKIENWDSIPHGKEFKDAGIEFKKAKKFRDIKNMINSPKPNATELKEAGVKFKKGKKNNMFAIKFSNGVLEISPLTIEDETETFMRNLIAYEQYRPYSDSKYVSDYILMLDDLIDSPKDVELLRRKGIIENYLGNDECASNMVNKLGRHVTLSSRNSIYDKTSIEMNKHCEFVWNEWKAKLRHDYFNSPWALLSVVAAISLLGLAITQTVFSIIH</sequence>
<gene>
    <name evidence="2" type="primary">LOC108979673</name>
</gene>
<dbReference type="KEGG" id="jre:108979673"/>
<dbReference type="PANTHER" id="PTHR31170:SF17">
    <property type="match status" value="1"/>
</dbReference>
<dbReference type="InterPro" id="IPR004158">
    <property type="entry name" value="DUF247_pln"/>
</dbReference>
<protein>
    <submittedName>
        <fullName evidence="2">UPF0481 protein At3g47200-like</fullName>
    </submittedName>
</protein>
<dbReference type="GeneID" id="108979673"/>
<keyword evidence="1" id="KW-1185">Reference proteome</keyword>
<dbReference type="Pfam" id="PF03140">
    <property type="entry name" value="DUF247"/>
    <property type="match status" value="1"/>
</dbReference>
<dbReference type="PANTHER" id="PTHR31170">
    <property type="entry name" value="BNAC04G53230D PROTEIN"/>
    <property type="match status" value="1"/>
</dbReference>
<organism evidence="1 2">
    <name type="scientific">Juglans regia</name>
    <name type="common">English walnut</name>
    <dbReference type="NCBI Taxonomy" id="51240"/>
    <lineage>
        <taxon>Eukaryota</taxon>
        <taxon>Viridiplantae</taxon>
        <taxon>Streptophyta</taxon>
        <taxon>Embryophyta</taxon>
        <taxon>Tracheophyta</taxon>
        <taxon>Spermatophyta</taxon>
        <taxon>Magnoliopsida</taxon>
        <taxon>eudicotyledons</taxon>
        <taxon>Gunneridae</taxon>
        <taxon>Pentapetalae</taxon>
        <taxon>rosids</taxon>
        <taxon>fabids</taxon>
        <taxon>Fagales</taxon>
        <taxon>Juglandaceae</taxon>
        <taxon>Juglans</taxon>
    </lineage>
</organism>
<reference evidence="2" key="1">
    <citation type="submission" date="2025-08" db="UniProtKB">
        <authorList>
            <consortium name="RefSeq"/>
        </authorList>
    </citation>
    <scope>IDENTIFICATION</scope>
    <source>
        <tissue evidence="2">Leaves</tissue>
    </source>
</reference>
<evidence type="ECO:0000313" key="1">
    <source>
        <dbReference type="Proteomes" id="UP000235220"/>
    </source>
</evidence>